<keyword evidence="4" id="KW-1185">Reference proteome</keyword>
<feature type="compositionally biased region" description="Polar residues" evidence="1">
    <location>
        <begin position="472"/>
        <end position="483"/>
    </location>
</feature>
<reference evidence="3" key="1">
    <citation type="journal article" date="2017" name="Nature">
        <title>The sunflower genome provides insights into oil metabolism, flowering and Asterid evolution.</title>
        <authorList>
            <person name="Badouin H."/>
            <person name="Gouzy J."/>
            <person name="Grassa C.J."/>
            <person name="Murat F."/>
            <person name="Staton S.E."/>
            <person name="Cottret L."/>
            <person name="Lelandais-Briere C."/>
            <person name="Owens G.L."/>
            <person name="Carrere S."/>
            <person name="Mayjonade B."/>
            <person name="Legrand L."/>
            <person name="Gill N."/>
            <person name="Kane N.C."/>
            <person name="Bowers J.E."/>
            <person name="Hubner S."/>
            <person name="Bellec A."/>
            <person name="Berard A."/>
            <person name="Berges H."/>
            <person name="Blanchet N."/>
            <person name="Boniface M.C."/>
            <person name="Brunel D."/>
            <person name="Catrice O."/>
            <person name="Chaidir N."/>
            <person name="Claudel C."/>
            <person name="Donnadieu C."/>
            <person name="Faraut T."/>
            <person name="Fievet G."/>
            <person name="Helmstetter N."/>
            <person name="King M."/>
            <person name="Knapp S.J."/>
            <person name="Lai Z."/>
            <person name="Le Paslier M.C."/>
            <person name="Lippi Y."/>
            <person name="Lorenzon L."/>
            <person name="Mandel J.R."/>
            <person name="Marage G."/>
            <person name="Marchand G."/>
            <person name="Marquand E."/>
            <person name="Bret-Mestries E."/>
            <person name="Morien E."/>
            <person name="Nambeesan S."/>
            <person name="Nguyen T."/>
            <person name="Pegot-Espagnet P."/>
            <person name="Pouilly N."/>
            <person name="Raftis F."/>
            <person name="Sallet E."/>
            <person name="Schiex T."/>
            <person name="Thomas J."/>
            <person name="Vandecasteele C."/>
            <person name="Vares D."/>
            <person name="Vear F."/>
            <person name="Vautrin S."/>
            <person name="Crespi M."/>
            <person name="Mangin B."/>
            <person name="Burke J.M."/>
            <person name="Salse J."/>
            <person name="Munos S."/>
            <person name="Vincourt P."/>
            <person name="Rieseberg L.H."/>
            <person name="Langlade N.B."/>
        </authorList>
    </citation>
    <scope>NUCLEOTIDE SEQUENCE</scope>
    <source>
        <tissue evidence="3">Leaves</tissue>
    </source>
</reference>
<dbReference type="Proteomes" id="UP000215914">
    <property type="component" value="Unassembled WGS sequence"/>
</dbReference>
<dbReference type="PANTHER" id="PTHR31099">
    <property type="entry name" value="OS06G0165300 PROTEIN"/>
    <property type="match status" value="1"/>
</dbReference>
<evidence type="ECO:0000313" key="4">
    <source>
        <dbReference type="Proteomes" id="UP000215914"/>
    </source>
</evidence>
<name>A0A9K3GV49_HELAN</name>
<reference evidence="3" key="2">
    <citation type="submission" date="2020-06" db="EMBL/GenBank/DDBJ databases">
        <title>Helianthus annuus Genome sequencing and assembly Release 2.</title>
        <authorList>
            <person name="Gouzy J."/>
            <person name="Langlade N."/>
            <person name="Munos S."/>
        </authorList>
    </citation>
    <scope>NUCLEOTIDE SEQUENCE</scope>
    <source>
        <tissue evidence="3">Leaves</tissue>
    </source>
</reference>
<evidence type="ECO:0000259" key="2">
    <source>
        <dbReference type="Pfam" id="PF04195"/>
    </source>
</evidence>
<evidence type="ECO:0000256" key="1">
    <source>
        <dbReference type="SAM" id="MobiDB-lite"/>
    </source>
</evidence>
<dbReference type="InterPro" id="IPR007321">
    <property type="entry name" value="Transposase_28"/>
</dbReference>
<dbReference type="AlphaFoldDB" id="A0A9K3GV49"/>
<feature type="compositionally biased region" description="Basic and acidic residues" evidence="1">
    <location>
        <begin position="294"/>
        <end position="319"/>
    </location>
</feature>
<feature type="compositionally biased region" description="Basic and acidic residues" evidence="1">
    <location>
        <begin position="500"/>
        <end position="509"/>
    </location>
</feature>
<sequence length="900" mass="101255">MSTGEHQEGLTEEMSTELPPLKWSRASFDGLVQNFKFPESWGALFPEEGQTAADAPAGYITLFWDFFCDGNFHLPVAKFFLEILEFYNIHLSQLHPIGMVRVRHFEFVCRTMHIEPTVPRFRVFHQMHCTQGFYSFVQRASAKKILLHPPKSFHDWKQTIFFIKAGVRMVLRGKEDVPVETLRTPSDETWYQDLKEIPNIILPERALVGAGMSLNWKMDRDDKPVYTEGGHGMMGTIKKKLDEELWYNRIARNFSLPRDTDLSEQPAAGVGELSNLGVGPEKKRRVMTSNVAPKKGDAEKTQSSKAKNVEKKGMRRSSDKCDYVVVSDTLEGLAPAVTIRRPKPEPKDSSDIPPSNPEDPIDLESSPEHLVRRGANKRKQTDTDAEDQPPKKVQRKKITRRGNLDAFVTESVPAAPVVPTPTNVQSVVNEELPPTPLHAFAAATEGVDDAEKSVETERSADAGLGKVDDTDNPSTPEVVTQDQGEGATEKIPTPSPSDTMPEHVERMTVEEQDSSAGVSKQSPIRPEETLGDYYYRSYSEKDAADLHAPVWNLKKGDTFADWHACQDWLQGIFPPGEVKFRKADLQKSFMAAQKKFSNDEKRLAQLMAKLKDDQAKFEAERKTEEWSVAGWKRRAEAEAALLSEERKNWKKICEKDNAEKANLRIIINNLKPDVEKLKNQYAEVERLKKEKADLEAALVEARSHRERSEQREVQPLSTLAIRDKELEELTVLVSDQEQLKKDLELARSEHAESSRRLTETEEKLENSETARASAKSELEPLKNDMTWLKDRGIACVAESVLNSKELDKTVADLVVAARRDGYAQGYAECSQHVTSALKVTWDNSKSAAFGVDTAVALASLKAEVNNLQLPVMELINVALQSDDPVAQLKEIFPDADEDLE</sequence>
<dbReference type="Pfam" id="PF04195">
    <property type="entry name" value="Transposase_28"/>
    <property type="match status" value="1"/>
</dbReference>
<dbReference type="Gramene" id="mRNA:HanXRQr2_Chr17g0801781">
    <property type="protein sequence ID" value="mRNA:HanXRQr2_Chr17g0801781"/>
    <property type="gene ID" value="HanXRQr2_Chr17g0801781"/>
</dbReference>
<protein>
    <recommendedName>
        <fullName evidence="2">Transposase (putative) gypsy type domain-containing protein</fullName>
    </recommendedName>
</protein>
<organism evidence="3 4">
    <name type="scientific">Helianthus annuus</name>
    <name type="common">Common sunflower</name>
    <dbReference type="NCBI Taxonomy" id="4232"/>
    <lineage>
        <taxon>Eukaryota</taxon>
        <taxon>Viridiplantae</taxon>
        <taxon>Streptophyta</taxon>
        <taxon>Embryophyta</taxon>
        <taxon>Tracheophyta</taxon>
        <taxon>Spermatophyta</taxon>
        <taxon>Magnoliopsida</taxon>
        <taxon>eudicotyledons</taxon>
        <taxon>Gunneridae</taxon>
        <taxon>Pentapetalae</taxon>
        <taxon>asterids</taxon>
        <taxon>campanulids</taxon>
        <taxon>Asterales</taxon>
        <taxon>Asteraceae</taxon>
        <taxon>Asteroideae</taxon>
        <taxon>Heliantheae alliance</taxon>
        <taxon>Heliantheae</taxon>
        <taxon>Helianthus</taxon>
    </lineage>
</organism>
<dbReference type="EMBL" id="MNCJ02000332">
    <property type="protein sequence ID" value="KAF5755349.1"/>
    <property type="molecule type" value="Genomic_DNA"/>
</dbReference>
<feature type="compositionally biased region" description="Basic and acidic residues" evidence="1">
    <location>
        <begin position="449"/>
        <end position="460"/>
    </location>
</feature>
<accession>A0A9K3GV49</accession>
<feature type="region of interest" description="Disordered" evidence="1">
    <location>
        <begin position="259"/>
        <end position="319"/>
    </location>
</feature>
<dbReference type="PANTHER" id="PTHR31099:SF49">
    <property type="entry name" value="MYOSIN HEAVY CHAIN-LIKE PROTEIN"/>
    <property type="match status" value="1"/>
</dbReference>
<comment type="caution">
    <text evidence="3">The sequence shown here is derived from an EMBL/GenBank/DDBJ whole genome shotgun (WGS) entry which is preliminary data.</text>
</comment>
<feature type="region of interest" description="Disordered" evidence="1">
    <location>
        <begin position="336"/>
        <end position="411"/>
    </location>
</feature>
<feature type="region of interest" description="Disordered" evidence="1">
    <location>
        <begin position="446"/>
        <end position="526"/>
    </location>
</feature>
<gene>
    <name evidence="3" type="ORF">HanXRQr2_Chr17g0801781</name>
</gene>
<feature type="domain" description="Transposase (putative) gypsy type" evidence="2">
    <location>
        <begin position="69"/>
        <end position="126"/>
    </location>
</feature>
<feature type="region of interest" description="Disordered" evidence="1">
    <location>
        <begin position="745"/>
        <end position="777"/>
    </location>
</feature>
<proteinExistence type="predicted"/>
<evidence type="ECO:0000313" key="3">
    <source>
        <dbReference type="EMBL" id="KAF5755349.1"/>
    </source>
</evidence>